<evidence type="ECO:0000256" key="2">
    <source>
        <dbReference type="ARBA" id="ARBA00005013"/>
    </source>
</evidence>
<dbReference type="InterPro" id="IPR006157">
    <property type="entry name" value="FolB_dom"/>
</dbReference>
<dbReference type="GO" id="GO:0004150">
    <property type="term" value="F:dihydroneopterin aldolase activity"/>
    <property type="evidence" value="ECO:0007669"/>
    <property type="project" value="UniProtKB-EC"/>
</dbReference>
<comment type="catalytic activity">
    <reaction evidence="1">
        <text>7,8-dihydroneopterin = 6-hydroxymethyl-7,8-dihydropterin + glycolaldehyde</text>
        <dbReference type="Rhea" id="RHEA:10540"/>
        <dbReference type="ChEBI" id="CHEBI:17001"/>
        <dbReference type="ChEBI" id="CHEBI:17071"/>
        <dbReference type="ChEBI" id="CHEBI:44841"/>
        <dbReference type="EC" id="4.1.2.25"/>
    </reaction>
</comment>
<evidence type="ECO:0000256" key="1">
    <source>
        <dbReference type="ARBA" id="ARBA00001353"/>
    </source>
</evidence>
<evidence type="ECO:0000256" key="7">
    <source>
        <dbReference type="ARBA" id="ARBA00032903"/>
    </source>
</evidence>
<dbReference type="Gene3D" id="3.30.1130.10">
    <property type="match status" value="1"/>
</dbReference>
<comment type="pathway">
    <text evidence="2">Cofactor biosynthesis; tetrahydrofolate biosynthesis; 2-amino-4-hydroxy-6-hydroxymethyl-7,8-dihydropteridine diphosphate from 7,8-dihydroneopterin triphosphate: step 3/4.</text>
</comment>
<dbReference type="InterPro" id="IPR043133">
    <property type="entry name" value="GTP-CH-I_C/QueF"/>
</dbReference>
<dbReference type="GO" id="GO:0005737">
    <property type="term" value="C:cytoplasm"/>
    <property type="evidence" value="ECO:0007669"/>
    <property type="project" value="TreeGrafter"/>
</dbReference>
<dbReference type="PANTHER" id="PTHR42844">
    <property type="entry name" value="DIHYDRONEOPTERIN ALDOLASE 1-RELATED"/>
    <property type="match status" value="1"/>
</dbReference>
<sequence>MPQTGAGVPQGALSGAAAAGYCRRRIGPEPLMSDIRLAFSHPVERAVATADDRPRDRISLRDHIVEVEIGAFQAERGTTQRVRFDVVVEVRPVSQPLDDDVDRILSYDRLTEAIAQELAAERVNLLETLAERIAERILLEPMAMRAFVRIEKLDRGPGALGVEIVRSRRDLPRDLHLVRDEDRPHPVIVYLSNEAVASERLPHWLDGLERAGRPAILCVGAPDLPAPRARAALAQRRIDLLALEQNAWVLAGRDARCVVVESRTELDWAMKHGQISVWAPSKIVLDAVEGPETQPRDAVALAAWLGRQMQAAELVLVGETPPEGAGLPVRAADPSADAL</sequence>
<organism evidence="9 10">
    <name type="scientific">Rhodosalinus halophilus</name>
    <dbReference type="NCBI Taxonomy" id="2259333"/>
    <lineage>
        <taxon>Bacteria</taxon>
        <taxon>Pseudomonadati</taxon>
        <taxon>Pseudomonadota</taxon>
        <taxon>Alphaproteobacteria</taxon>
        <taxon>Rhodobacterales</taxon>
        <taxon>Paracoccaceae</taxon>
        <taxon>Rhodosalinus</taxon>
    </lineage>
</organism>
<evidence type="ECO:0000256" key="3">
    <source>
        <dbReference type="ARBA" id="ARBA00005708"/>
    </source>
</evidence>
<dbReference type="SMART" id="SM00905">
    <property type="entry name" value="FolB"/>
    <property type="match status" value="1"/>
</dbReference>
<reference evidence="9 10" key="1">
    <citation type="submission" date="2018-07" db="EMBL/GenBank/DDBJ databases">
        <title>Rhodosalinus sp. strain E84T genomic sequence and assembly.</title>
        <authorList>
            <person name="Liu Z.-W."/>
            <person name="Lu D.-C."/>
        </authorList>
    </citation>
    <scope>NUCLEOTIDE SEQUENCE [LARGE SCALE GENOMIC DNA]</scope>
    <source>
        <strain evidence="9 10">E84</strain>
    </source>
</reference>
<dbReference type="SUPFAM" id="SSF55620">
    <property type="entry name" value="Tetrahydrobiopterin biosynthesis enzymes-like"/>
    <property type="match status" value="1"/>
</dbReference>
<keyword evidence="5" id="KW-0289">Folate biosynthesis</keyword>
<evidence type="ECO:0000259" key="8">
    <source>
        <dbReference type="SMART" id="SM00905"/>
    </source>
</evidence>
<dbReference type="PANTHER" id="PTHR42844:SF1">
    <property type="entry name" value="DIHYDRONEOPTERIN ALDOLASE 1-RELATED"/>
    <property type="match status" value="1"/>
</dbReference>
<evidence type="ECO:0000313" key="10">
    <source>
        <dbReference type="Proteomes" id="UP000253370"/>
    </source>
</evidence>
<name>A0A365UCJ8_9RHOB</name>
<proteinExistence type="inferred from homology"/>
<gene>
    <name evidence="9" type="ORF">DRV85_02285</name>
</gene>
<dbReference type="EMBL" id="QNTQ01000002">
    <property type="protein sequence ID" value="RBI86973.1"/>
    <property type="molecule type" value="Genomic_DNA"/>
</dbReference>
<dbReference type="GO" id="GO:0046656">
    <property type="term" value="P:folic acid biosynthetic process"/>
    <property type="evidence" value="ECO:0007669"/>
    <property type="project" value="UniProtKB-KW"/>
</dbReference>
<evidence type="ECO:0000256" key="6">
    <source>
        <dbReference type="ARBA" id="ARBA00023239"/>
    </source>
</evidence>
<keyword evidence="6" id="KW-0456">Lyase</keyword>
<feature type="domain" description="Dihydroneopterin aldolase/epimerase" evidence="8">
    <location>
        <begin position="58"/>
        <end position="166"/>
    </location>
</feature>
<comment type="caution">
    <text evidence="9">The sequence shown here is derived from an EMBL/GenBank/DDBJ whole genome shotgun (WGS) entry which is preliminary data.</text>
</comment>
<dbReference type="EC" id="4.1.2.25" evidence="4"/>
<evidence type="ECO:0000256" key="4">
    <source>
        <dbReference type="ARBA" id="ARBA00013043"/>
    </source>
</evidence>
<dbReference type="Pfam" id="PF02152">
    <property type="entry name" value="FolB"/>
    <property type="match status" value="1"/>
</dbReference>
<protein>
    <recommendedName>
        <fullName evidence="4">dihydroneopterin aldolase</fullName>
        <ecNumber evidence="4">4.1.2.25</ecNumber>
    </recommendedName>
    <alternativeName>
        <fullName evidence="7">7,8-dihydroneopterin aldolase</fullName>
    </alternativeName>
</protein>
<dbReference type="OrthoDB" id="7678026at2"/>
<keyword evidence="10" id="KW-1185">Reference proteome</keyword>
<dbReference type="AlphaFoldDB" id="A0A365UCJ8"/>
<evidence type="ECO:0000313" key="9">
    <source>
        <dbReference type="EMBL" id="RBI86973.1"/>
    </source>
</evidence>
<accession>A0A365UCJ8</accession>
<dbReference type="Proteomes" id="UP000253370">
    <property type="component" value="Unassembled WGS sequence"/>
</dbReference>
<dbReference type="InterPro" id="IPR006156">
    <property type="entry name" value="Dihydroneopterin_aldolase"/>
</dbReference>
<comment type="similarity">
    <text evidence="3">Belongs to the DHNA family.</text>
</comment>
<evidence type="ECO:0000256" key="5">
    <source>
        <dbReference type="ARBA" id="ARBA00022909"/>
    </source>
</evidence>